<dbReference type="InterPro" id="IPR018035">
    <property type="entry name" value="Flagellar_FliH/T3SS_HrpE"/>
</dbReference>
<dbReference type="EMBL" id="LGCL01000041">
    <property type="protein sequence ID" value="KPL71404.1"/>
    <property type="molecule type" value="Genomic_DNA"/>
</dbReference>
<dbReference type="RefSeq" id="WP_075064258.1">
    <property type="nucleotide sequence ID" value="NZ_LGCL01000041.1"/>
</dbReference>
<accession>A0A0P6WY04</accession>
<keyword evidence="4" id="KW-1005">Bacterial flagellum biogenesis</keyword>
<feature type="domain" description="Flagellar assembly protein FliH/Type III secretion system HrpE" evidence="9">
    <location>
        <begin position="170"/>
        <end position="293"/>
    </location>
</feature>
<evidence type="ECO:0000259" key="9">
    <source>
        <dbReference type="Pfam" id="PF02108"/>
    </source>
</evidence>
<comment type="similarity">
    <text evidence="2">Belongs to the FliH family.</text>
</comment>
<protein>
    <recommendedName>
        <fullName evidence="9">Flagellar assembly protein FliH/Type III secretion system HrpE domain-containing protein</fullName>
    </recommendedName>
</protein>
<dbReference type="OrthoDB" id="166724at2"/>
<keyword evidence="7" id="KW-0175">Coiled coil</keyword>
<sequence>MNLSHNPQVTVWQFEEIEKAESGIPTSAFNEVLEALVGGGQPGKKRFSRAGQCLIKQTEAEDISNWLFQDIRALKEDRPSHPAAKPMPVEPRPSRPNITSGSILDKARQDAQQILEQAQAEAEQLLQKAQEEVDLFLAEASDQVAAARQEGYLEGKQAAEEEMTSLLAVVRDLVEETRDWQDALLRQSEPIIVGLIKTIAAKLFGEGIALDPQTLQQTLTRAVEKARTLGELQIYMHPADAASLDPYWREFQSTLIGSPIKILSSDSILRGGCYINGKSGSVDMRIETQLNTVLDALNMG</sequence>
<feature type="region of interest" description="Disordered" evidence="8">
    <location>
        <begin position="78"/>
        <end position="101"/>
    </location>
</feature>
<keyword evidence="5" id="KW-0653">Protein transport</keyword>
<evidence type="ECO:0000256" key="6">
    <source>
        <dbReference type="ARBA" id="ARBA00023225"/>
    </source>
</evidence>
<keyword evidence="6" id="KW-1006">Bacterial flagellum protein export</keyword>
<dbReference type="PANTHER" id="PTHR34982">
    <property type="entry name" value="YOP PROTEINS TRANSLOCATION PROTEIN L"/>
    <property type="match status" value="1"/>
</dbReference>
<dbReference type="PANTHER" id="PTHR34982:SF1">
    <property type="entry name" value="FLAGELLAR ASSEMBLY PROTEIN FLIH"/>
    <property type="match status" value="1"/>
</dbReference>
<evidence type="ECO:0000256" key="8">
    <source>
        <dbReference type="SAM" id="MobiDB-lite"/>
    </source>
</evidence>
<evidence type="ECO:0000256" key="7">
    <source>
        <dbReference type="SAM" id="Coils"/>
    </source>
</evidence>
<evidence type="ECO:0000313" key="10">
    <source>
        <dbReference type="EMBL" id="KPL71404.1"/>
    </source>
</evidence>
<keyword evidence="3" id="KW-0813">Transport</keyword>
<reference evidence="10 11" key="1">
    <citation type="submission" date="2015-07" db="EMBL/GenBank/DDBJ databases">
        <title>Genome sequence of Ornatilinea apprima DSM 23815.</title>
        <authorList>
            <person name="Hemp J."/>
            <person name="Ward L.M."/>
            <person name="Pace L.A."/>
            <person name="Fischer W.W."/>
        </authorList>
    </citation>
    <scope>NUCLEOTIDE SEQUENCE [LARGE SCALE GENOMIC DNA]</scope>
    <source>
        <strain evidence="10 11">P3M-1</strain>
    </source>
</reference>
<dbReference type="GO" id="GO:0044781">
    <property type="term" value="P:bacterial-type flagellum organization"/>
    <property type="evidence" value="ECO:0007669"/>
    <property type="project" value="UniProtKB-KW"/>
</dbReference>
<feature type="coiled-coil region" evidence="7">
    <location>
        <begin position="104"/>
        <end position="176"/>
    </location>
</feature>
<comment type="caution">
    <text evidence="10">The sequence shown here is derived from an EMBL/GenBank/DDBJ whole genome shotgun (WGS) entry which is preliminary data.</text>
</comment>
<dbReference type="Gene3D" id="1.20.5.2950">
    <property type="match status" value="1"/>
</dbReference>
<comment type="function">
    <text evidence="1">Needed for flagellar regrowth and assembly.</text>
</comment>
<evidence type="ECO:0000256" key="3">
    <source>
        <dbReference type="ARBA" id="ARBA00022448"/>
    </source>
</evidence>
<keyword evidence="11" id="KW-1185">Reference proteome</keyword>
<dbReference type="InterPro" id="IPR051472">
    <property type="entry name" value="T3SS_Stator/FliH"/>
</dbReference>
<dbReference type="GO" id="GO:0015031">
    <property type="term" value="P:protein transport"/>
    <property type="evidence" value="ECO:0007669"/>
    <property type="project" value="UniProtKB-KW"/>
</dbReference>
<dbReference type="Pfam" id="PF02108">
    <property type="entry name" value="FliH"/>
    <property type="match status" value="1"/>
</dbReference>
<organism evidence="10 11">
    <name type="scientific">Ornatilinea apprima</name>
    <dbReference type="NCBI Taxonomy" id="1134406"/>
    <lineage>
        <taxon>Bacteria</taxon>
        <taxon>Bacillati</taxon>
        <taxon>Chloroflexota</taxon>
        <taxon>Anaerolineae</taxon>
        <taxon>Anaerolineales</taxon>
        <taxon>Anaerolineaceae</taxon>
        <taxon>Ornatilinea</taxon>
    </lineage>
</organism>
<dbReference type="GO" id="GO:0005829">
    <property type="term" value="C:cytosol"/>
    <property type="evidence" value="ECO:0007669"/>
    <property type="project" value="TreeGrafter"/>
</dbReference>
<evidence type="ECO:0000313" key="11">
    <source>
        <dbReference type="Proteomes" id="UP000050417"/>
    </source>
</evidence>
<name>A0A0P6WY04_9CHLR</name>
<evidence type="ECO:0000256" key="2">
    <source>
        <dbReference type="ARBA" id="ARBA00006602"/>
    </source>
</evidence>
<evidence type="ECO:0000256" key="5">
    <source>
        <dbReference type="ARBA" id="ARBA00022927"/>
    </source>
</evidence>
<proteinExistence type="inferred from homology"/>
<evidence type="ECO:0000256" key="1">
    <source>
        <dbReference type="ARBA" id="ARBA00003041"/>
    </source>
</evidence>
<dbReference type="Proteomes" id="UP000050417">
    <property type="component" value="Unassembled WGS sequence"/>
</dbReference>
<dbReference type="AlphaFoldDB" id="A0A0P6WY04"/>
<gene>
    <name evidence="10" type="ORF">ADN00_17060</name>
</gene>
<dbReference type="STRING" id="1134406.ADN00_17060"/>
<evidence type="ECO:0000256" key="4">
    <source>
        <dbReference type="ARBA" id="ARBA00022795"/>
    </source>
</evidence>